<accession>A0ABW3QGF1</accession>
<organism evidence="1 2">
    <name type="scientific">Larkinella insperata</name>
    <dbReference type="NCBI Taxonomy" id="332158"/>
    <lineage>
        <taxon>Bacteria</taxon>
        <taxon>Pseudomonadati</taxon>
        <taxon>Bacteroidota</taxon>
        <taxon>Cytophagia</taxon>
        <taxon>Cytophagales</taxon>
        <taxon>Spirosomataceae</taxon>
        <taxon>Larkinella</taxon>
    </lineage>
</organism>
<dbReference type="Proteomes" id="UP001597116">
    <property type="component" value="Unassembled WGS sequence"/>
</dbReference>
<dbReference type="InterPro" id="IPR034660">
    <property type="entry name" value="DinB/YfiT-like"/>
</dbReference>
<sequence length="220" mass="24798">MNERFSRRNFLNDGLAAAVGLTLPGLSPQSASARASAPEESLLVIGPLKGYTPQIGTLVSMLNYNRDTIIRSVKNLTMAQLDFLFDANANTIGGLLLHLAAVDKFYQINTFEGRQDFNEEEKKEWGAAMELGDAGRKEIKGQEVAYYLDKLAAVREKTLAELKKKDDKWLLAVDPVWSKQMKESINTYWKWFHVCEHESNHRGQITWLKSRLPGAKPAKD</sequence>
<name>A0ABW3QGF1_9BACT</name>
<dbReference type="EMBL" id="JBHTLP010000008">
    <property type="protein sequence ID" value="MFD1142660.1"/>
    <property type="molecule type" value="Genomic_DNA"/>
</dbReference>
<keyword evidence="2" id="KW-1185">Reference proteome</keyword>
<dbReference type="PROSITE" id="PS51318">
    <property type="entry name" value="TAT"/>
    <property type="match status" value="1"/>
</dbReference>
<dbReference type="InterPro" id="IPR006311">
    <property type="entry name" value="TAT_signal"/>
</dbReference>
<protein>
    <submittedName>
        <fullName evidence="1">DinB family protein</fullName>
    </submittedName>
</protein>
<dbReference type="InterPro" id="IPR007061">
    <property type="entry name" value="MST-like"/>
</dbReference>
<dbReference type="Pfam" id="PF04978">
    <property type="entry name" value="MST"/>
    <property type="match status" value="1"/>
</dbReference>
<evidence type="ECO:0000313" key="2">
    <source>
        <dbReference type="Proteomes" id="UP001597116"/>
    </source>
</evidence>
<dbReference type="RefSeq" id="WP_265993151.1">
    <property type="nucleotide sequence ID" value="NZ_CP110973.1"/>
</dbReference>
<proteinExistence type="predicted"/>
<dbReference type="Gene3D" id="1.20.120.450">
    <property type="entry name" value="dinb family like domain"/>
    <property type="match status" value="1"/>
</dbReference>
<dbReference type="SUPFAM" id="SSF109854">
    <property type="entry name" value="DinB/YfiT-like putative metalloenzymes"/>
    <property type="match status" value="1"/>
</dbReference>
<comment type="caution">
    <text evidence="1">The sequence shown here is derived from an EMBL/GenBank/DDBJ whole genome shotgun (WGS) entry which is preliminary data.</text>
</comment>
<reference evidence="2" key="1">
    <citation type="journal article" date="2019" name="Int. J. Syst. Evol. Microbiol.">
        <title>The Global Catalogue of Microorganisms (GCM) 10K type strain sequencing project: providing services to taxonomists for standard genome sequencing and annotation.</title>
        <authorList>
            <consortium name="The Broad Institute Genomics Platform"/>
            <consortium name="The Broad Institute Genome Sequencing Center for Infectious Disease"/>
            <person name="Wu L."/>
            <person name="Ma J."/>
        </authorList>
    </citation>
    <scope>NUCLEOTIDE SEQUENCE [LARGE SCALE GENOMIC DNA]</scope>
    <source>
        <strain evidence="2">CCUG 55608</strain>
    </source>
</reference>
<evidence type="ECO:0000313" key="1">
    <source>
        <dbReference type="EMBL" id="MFD1142660.1"/>
    </source>
</evidence>
<gene>
    <name evidence="1" type="ORF">ACFQ4C_16155</name>
</gene>